<protein>
    <submittedName>
        <fullName evidence="1">Uncharacterized protein</fullName>
    </submittedName>
</protein>
<accession>A0A2I0LBP8</accession>
<dbReference type="EMBL" id="PGOL01000061">
    <property type="protein sequence ID" value="PKI78095.1"/>
    <property type="molecule type" value="Genomic_DNA"/>
</dbReference>
<evidence type="ECO:0000313" key="2">
    <source>
        <dbReference type="Proteomes" id="UP000233551"/>
    </source>
</evidence>
<dbReference type="AlphaFoldDB" id="A0A2I0LBP8"/>
<dbReference type="Proteomes" id="UP000233551">
    <property type="component" value="Unassembled WGS sequence"/>
</dbReference>
<keyword evidence="2" id="KW-1185">Reference proteome</keyword>
<gene>
    <name evidence="1" type="ORF">CRG98_001545</name>
</gene>
<organism evidence="1 2">
    <name type="scientific">Punica granatum</name>
    <name type="common">Pomegranate</name>
    <dbReference type="NCBI Taxonomy" id="22663"/>
    <lineage>
        <taxon>Eukaryota</taxon>
        <taxon>Viridiplantae</taxon>
        <taxon>Streptophyta</taxon>
        <taxon>Embryophyta</taxon>
        <taxon>Tracheophyta</taxon>
        <taxon>Spermatophyta</taxon>
        <taxon>Magnoliopsida</taxon>
        <taxon>eudicotyledons</taxon>
        <taxon>Gunneridae</taxon>
        <taxon>Pentapetalae</taxon>
        <taxon>rosids</taxon>
        <taxon>malvids</taxon>
        <taxon>Myrtales</taxon>
        <taxon>Lythraceae</taxon>
        <taxon>Punica</taxon>
    </lineage>
</organism>
<proteinExistence type="predicted"/>
<comment type="caution">
    <text evidence="1">The sequence shown here is derived from an EMBL/GenBank/DDBJ whole genome shotgun (WGS) entry which is preliminary data.</text>
</comment>
<reference evidence="1 2" key="1">
    <citation type="submission" date="2017-11" db="EMBL/GenBank/DDBJ databases">
        <title>De-novo sequencing of pomegranate (Punica granatum L.) genome.</title>
        <authorList>
            <person name="Akparov Z."/>
            <person name="Amiraslanov A."/>
            <person name="Hajiyeva S."/>
            <person name="Abbasov M."/>
            <person name="Kaur K."/>
            <person name="Hamwieh A."/>
            <person name="Solovyev V."/>
            <person name="Salamov A."/>
            <person name="Braich B."/>
            <person name="Kosarev P."/>
            <person name="Mahmoud A."/>
            <person name="Hajiyev E."/>
            <person name="Babayeva S."/>
            <person name="Izzatullayeva V."/>
            <person name="Mammadov A."/>
            <person name="Mammadov A."/>
            <person name="Sharifova S."/>
            <person name="Ojaghi J."/>
            <person name="Eynullazada K."/>
            <person name="Bayramov B."/>
            <person name="Abdulazimova A."/>
            <person name="Shahmuradov I."/>
        </authorList>
    </citation>
    <scope>NUCLEOTIDE SEQUENCE [LARGE SCALE GENOMIC DNA]</scope>
    <source>
        <strain evidence="2">cv. AG2017</strain>
        <tissue evidence="1">Leaf</tissue>
    </source>
</reference>
<evidence type="ECO:0000313" key="1">
    <source>
        <dbReference type="EMBL" id="PKI78095.1"/>
    </source>
</evidence>
<name>A0A2I0LBP8_PUNGR</name>
<sequence>MGSTVQSCHFGFQANRTGHDAGSRSDRSVRFGSDNNDFITLISKKHGVLANIACMLQHIRKSYREHKGNTQQQTAFSKYGPATARDQPCTHDQGSHQSSHFMILMPATAPSPSLFHAQNLSRSSLEED</sequence>